<dbReference type="SUPFAM" id="SSF54791">
    <property type="entry name" value="Eukaryotic type KH-domain (KH-domain type I)"/>
    <property type="match status" value="1"/>
</dbReference>
<dbReference type="GeneID" id="36579848"/>
<organism evidence="3 4">
    <name type="scientific">Hyaloscypha bicolor E</name>
    <dbReference type="NCBI Taxonomy" id="1095630"/>
    <lineage>
        <taxon>Eukaryota</taxon>
        <taxon>Fungi</taxon>
        <taxon>Dikarya</taxon>
        <taxon>Ascomycota</taxon>
        <taxon>Pezizomycotina</taxon>
        <taxon>Leotiomycetes</taxon>
        <taxon>Helotiales</taxon>
        <taxon>Hyaloscyphaceae</taxon>
        <taxon>Hyaloscypha</taxon>
        <taxon>Hyaloscypha bicolor</taxon>
    </lineage>
</organism>
<accession>A0A2J6TMW2</accession>
<dbReference type="GO" id="GO:0003723">
    <property type="term" value="F:RNA binding"/>
    <property type="evidence" value="ECO:0007669"/>
    <property type="project" value="InterPro"/>
</dbReference>
<dbReference type="Proteomes" id="UP000235371">
    <property type="component" value="Unassembled WGS sequence"/>
</dbReference>
<evidence type="ECO:0000259" key="2">
    <source>
        <dbReference type="Pfam" id="PF20150"/>
    </source>
</evidence>
<proteinExistence type="predicted"/>
<feature type="region of interest" description="Disordered" evidence="1">
    <location>
        <begin position="26"/>
        <end position="56"/>
    </location>
</feature>
<gene>
    <name evidence="3" type="ORF">K444DRAFT_305868</name>
</gene>
<evidence type="ECO:0000313" key="3">
    <source>
        <dbReference type="EMBL" id="PMD64345.1"/>
    </source>
</evidence>
<reference evidence="3 4" key="1">
    <citation type="submission" date="2016-04" db="EMBL/GenBank/DDBJ databases">
        <title>A degradative enzymes factory behind the ericoid mycorrhizal symbiosis.</title>
        <authorList>
            <consortium name="DOE Joint Genome Institute"/>
            <person name="Martino E."/>
            <person name="Morin E."/>
            <person name="Grelet G."/>
            <person name="Kuo A."/>
            <person name="Kohler A."/>
            <person name="Daghino S."/>
            <person name="Barry K."/>
            <person name="Choi C."/>
            <person name="Cichocki N."/>
            <person name="Clum A."/>
            <person name="Copeland A."/>
            <person name="Hainaut M."/>
            <person name="Haridas S."/>
            <person name="Labutti K."/>
            <person name="Lindquist E."/>
            <person name="Lipzen A."/>
            <person name="Khouja H.-R."/>
            <person name="Murat C."/>
            <person name="Ohm R."/>
            <person name="Olson A."/>
            <person name="Spatafora J."/>
            <person name="Veneault-Fourrey C."/>
            <person name="Henrissat B."/>
            <person name="Grigoriev I."/>
            <person name="Martin F."/>
            <person name="Perotto S."/>
        </authorList>
    </citation>
    <scope>NUCLEOTIDE SEQUENCE [LARGE SCALE GENOMIC DNA]</scope>
    <source>
        <strain evidence="3 4">E</strain>
    </source>
</reference>
<protein>
    <recommendedName>
        <fullName evidence="2">2EXR domain-containing protein</fullName>
    </recommendedName>
</protein>
<evidence type="ECO:0000256" key="1">
    <source>
        <dbReference type="SAM" id="MobiDB-lite"/>
    </source>
</evidence>
<feature type="domain" description="2EXR" evidence="2">
    <location>
        <begin position="81"/>
        <end position="175"/>
    </location>
</feature>
<keyword evidence="4" id="KW-1185">Reference proteome</keyword>
<sequence>MDLAGASGSRPPPVADPSTALADAVFNMSLDSHSKQRTPANTSSSNGAKATRMNPWPSLNRNDNLDIEIIHQLPNVPATVFTLFPKLVPELRCKVWYWASHLPRIIEIERCPTRDGSIDLGTHPEHQVCPKSRLPHVVLQVNHEARKAAMKVYEMRTFDSDEGRFIYFNPKSDIVYFGEKNCFATMIRAFMHASRNKEEIPQVAIDVVKRCRSYECPHDTLEHPYLRVVDELRVLHGFDNGPSAVTDPEKQWNGCPGLREVYFVVKSDSLQLDVGAIDASIVFRPATASCMTEDQISKKQDLEYEVEYMRRCVGLMGIEEYKWSEDPLKFHFVSLASLIVKRPDYRIHSTMSVKQEGIKRLEQNNWSFVKRLESRTECHITIPENPFRRRRPLEIGFFGTKENVAKAKQRIMEKAMTYGDIQKWRKEIMKEPIKQTFEETIKCLVKMNRSTGELLIEENFVGIETEGEASDEKWEILRQDLVSKTKEELTQESNEDHIKDILTIALSLPQKNPFKGLKGEEG</sequence>
<dbReference type="RefSeq" id="XP_024741249.1">
    <property type="nucleotide sequence ID" value="XM_024871766.1"/>
</dbReference>
<feature type="compositionally biased region" description="Polar residues" evidence="1">
    <location>
        <begin position="37"/>
        <end position="48"/>
    </location>
</feature>
<name>A0A2J6TMW2_9HELO</name>
<dbReference type="InterPro" id="IPR045518">
    <property type="entry name" value="2EXR"/>
</dbReference>
<dbReference type="OrthoDB" id="3534410at2759"/>
<dbReference type="EMBL" id="KZ613767">
    <property type="protein sequence ID" value="PMD64345.1"/>
    <property type="molecule type" value="Genomic_DNA"/>
</dbReference>
<evidence type="ECO:0000313" key="4">
    <source>
        <dbReference type="Proteomes" id="UP000235371"/>
    </source>
</evidence>
<dbReference type="AlphaFoldDB" id="A0A2J6TMW2"/>
<dbReference type="InParanoid" id="A0A2J6TMW2"/>
<dbReference type="Pfam" id="PF20150">
    <property type="entry name" value="2EXR"/>
    <property type="match status" value="1"/>
</dbReference>
<dbReference type="PANTHER" id="PTHR35910">
    <property type="entry name" value="2EXR DOMAIN-CONTAINING PROTEIN"/>
    <property type="match status" value="1"/>
</dbReference>
<dbReference type="Gene3D" id="3.30.1370.10">
    <property type="entry name" value="K Homology domain, type 1"/>
    <property type="match status" value="1"/>
</dbReference>
<dbReference type="InterPro" id="IPR036612">
    <property type="entry name" value="KH_dom_type_1_sf"/>
</dbReference>
<dbReference type="PANTHER" id="PTHR35910:SF6">
    <property type="entry name" value="2EXR DOMAIN-CONTAINING PROTEIN"/>
    <property type="match status" value="1"/>
</dbReference>